<dbReference type="RefSeq" id="WP_341671902.1">
    <property type="nucleotide sequence ID" value="NZ_JBBYHV010000001.1"/>
</dbReference>
<comment type="caution">
    <text evidence="2">The sequence shown here is derived from an EMBL/GenBank/DDBJ whole genome shotgun (WGS) entry which is preliminary data.</text>
</comment>
<proteinExistence type="predicted"/>
<dbReference type="EMBL" id="JBBYHV010000001">
    <property type="protein sequence ID" value="MEL1249368.1"/>
    <property type="molecule type" value="Genomic_DNA"/>
</dbReference>
<dbReference type="Proteomes" id="UP001497045">
    <property type="component" value="Unassembled WGS sequence"/>
</dbReference>
<keyword evidence="1" id="KW-0472">Membrane</keyword>
<accession>A0ABU9IBQ2</accession>
<keyword evidence="3" id="KW-1185">Reference proteome</keyword>
<organism evidence="2 3">
    <name type="scientific">Aurantiacibacter gilvus</name>
    <dbReference type="NCBI Taxonomy" id="3139141"/>
    <lineage>
        <taxon>Bacteria</taxon>
        <taxon>Pseudomonadati</taxon>
        <taxon>Pseudomonadota</taxon>
        <taxon>Alphaproteobacteria</taxon>
        <taxon>Sphingomonadales</taxon>
        <taxon>Erythrobacteraceae</taxon>
        <taxon>Aurantiacibacter</taxon>
    </lineage>
</organism>
<evidence type="ECO:0000313" key="3">
    <source>
        <dbReference type="Proteomes" id="UP001497045"/>
    </source>
</evidence>
<protein>
    <recommendedName>
        <fullName evidence="4">Anti-sigma factor</fullName>
    </recommendedName>
</protein>
<name>A0ABU9IBQ2_9SPHN</name>
<keyword evidence="1" id="KW-0812">Transmembrane</keyword>
<gene>
    <name evidence="2" type="ORF">AAEO60_01645</name>
</gene>
<sequence length="234" mass="24962">MTQVTKEELAAWADGEVTGTRGKEIAAAVAADPRLQAEVEAHKALKAQLSAHFAPIAEARVPDRFSALLSGTDAEQKPAEVVDFAGAREKREARRWIPRWGYFVGPALAATLVLAVVLPGGPDTLEDSDPALAMALDSQLVADQDTGGETRVLLSFVNEDDRYCRAFSQPDRTGIACRDDSGWALQLEMAGTRQSGTEFRQAGAEEILAAAQDMAAGPALTAEQEAAAREAGWR</sequence>
<evidence type="ECO:0000313" key="2">
    <source>
        <dbReference type="EMBL" id="MEL1249368.1"/>
    </source>
</evidence>
<evidence type="ECO:0000256" key="1">
    <source>
        <dbReference type="SAM" id="Phobius"/>
    </source>
</evidence>
<reference evidence="2 3" key="1">
    <citation type="submission" date="2024-04" db="EMBL/GenBank/DDBJ databases">
        <title>Aurantiacibacter sp. DGU6 16S ribosomal RNA gene Genome sequencing and assembly.</title>
        <authorList>
            <person name="Park S."/>
        </authorList>
    </citation>
    <scope>NUCLEOTIDE SEQUENCE [LARGE SCALE GENOMIC DNA]</scope>
    <source>
        <strain evidence="2 3">DGU6</strain>
    </source>
</reference>
<feature type="transmembrane region" description="Helical" evidence="1">
    <location>
        <begin position="100"/>
        <end position="118"/>
    </location>
</feature>
<evidence type="ECO:0008006" key="4">
    <source>
        <dbReference type="Google" id="ProtNLM"/>
    </source>
</evidence>
<keyword evidence="1" id="KW-1133">Transmembrane helix</keyword>